<dbReference type="EMBL" id="RPHB01000003">
    <property type="protein sequence ID" value="MBW3467503.1"/>
    <property type="molecule type" value="Genomic_DNA"/>
</dbReference>
<evidence type="ECO:0000313" key="1">
    <source>
        <dbReference type="EMBL" id="MBW3467503.1"/>
    </source>
</evidence>
<name>A0A951IV65_9BACT</name>
<dbReference type="Proteomes" id="UP000727490">
    <property type="component" value="Unassembled WGS sequence"/>
</dbReference>
<reference evidence="1 2" key="1">
    <citation type="journal article" date="2020" name="Syst. Appl. Microbiol.">
        <title>Arthrospiribacter ruber gen. nov., sp. nov., a novel bacterium isolated from Arthrospira cultures.</title>
        <authorList>
            <person name="Waleron M."/>
            <person name="Misztak A."/>
            <person name="Waleron M.M."/>
            <person name="Furmaniak M."/>
            <person name="Mrozik A."/>
            <person name="Waleron K."/>
        </authorList>
    </citation>
    <scope>NUCLEOTIDE SEQUENCE [LARGE SCALE GENOMIC DNA]</scope>
    <source>
        <strain evidence="1 2">DPMB0001</strain>
    </source>
</reference>
<sequence>MSWSKRNITLRHSDSPLTSKRVKVILSDPEDSAKLAAAVRARRKNKSKPFKVSEATADLLKNKGS</sequence>
<dbReference type="RefSeq" id="WP_219287773.1">
    <property type="nucleotide sequence ID" value="NZ_RPHB01000003.1"/>
</dbReference>
<evidence type="ECO:0000313" key="2">
    <source>
        <dbReference type="Proteomes" id="UP000727490"/>
    </source>
</evidence>
<proteinExistence type="predicted"/>
<organism evidence="1 2">
    <name type="scientific">Arthrospiribacter ruber</name>
    <dbReference type="NCBI Taxonomy" id="2487934"/>
    <lineage>
        <taxon>Bacteria</taxon>
        <taxon>Pseudomonadati</taxon>
        <taxon>Bacteroidota</taxon>
        <taxon>Cytophagia</taxon>
        <taxon>Cytophagales</taxon>
        <taxon>Cyclobacteriaceae</taxon>
        <taxon>Arthrospiribacter</taxon>
    </lineage>
</organism>
<accession>A0A951IV65</accession>
<gene>
    <name evidence="1" type="ORF">EGN73_06705</name>
</gene>
<protein>
    <submittedName>
        <fullName evidence="1">Uncharacterized protein</fullName>
    </submittedName>
</protein>
<comment type="caution">
    <text evidence="1">The sequence shown here is derived from an EMBL/GenBank/DDBJ whole genome shotgun (WGS) entry which is preliminary data.</text>
</comment>
<keyword evidence="2" id="KW-1185">Reference proteome</keyword>
<dbReference type="AlphaFoldDB" id="A0A951IV65"/>